<dbReference type="EMBL" id="UINC01148730">
    <property type="protein sequence ID" value="SVD40779.1"/>
    <property type="molecule type" value="Genomic_DNA"/>
</dbReference>
<organism evidence="6">
    <name type="scientific">marine metagenome</name>
    <dbReference type="NCBI Taxonomy" id="408172"/>
    <lineage>
        <taxon>unclassified sequences</taxon>
        <taxon>metagenomes</taxon>
        <taxon>ecological metagenomes</taxon>
    </lineage>
</organism>
<gene>
    <name evidence="6" type="ORF">METZ01_LOCUS393633</name>
</gene>
<evidence type="ECO:0000256" key="4">
    <source>
        <dbReference type="ARBA" id="ARBA00023152"/>
    </source>
</evidence>
<evidence type="ECO:0000256" key="5">
    <source>
        <dbReference type="ARBA" id="ARBA00023239"/>
    </source>
</evidence>
<reference evidence="6" key="1">
    <citation type="submission" date="2018-05" db="EMBL/GenBank/DDBJ databases">
        <authorList>
            <person name="Lanie J.A."/>
            <person name="Ng W.-L."/>
            <person name="Kazmierczak K.M."/>
            <person name="Andrzejewski T.M."/>
            <person name="Davidsen T.M."/>
            <person name="Wayne K.J."/>
            <person name="Tettelin H."/>
            <person name="Glass J.I."/>
            <person name="Rusch D."/>
            <person name="Podicherti R."/>
            <person name="Tsui H.-C.T."/>
            <person name="Winkler M.E."/>
        </authorList>
    </citation>
    <scope>NUCLEOTIDE SEQUENCE</scope>
</reference>
<dbReference type="SUPFAM" id="SSF51569">
    <property type="entry name" value="Aldolase"/>
    <property type="match status" value="1"/>
</dbReference>
<evidence type="ECO:0000256" key="1">
    <source>
        <dbReference type="ARBA" id="ARBA00004714"/>
    </source>
</evidence>
<dbReference type="GO" id="GO:0004332">
    <property type="term" value="F:fructose-bisphosphate aldolase activity"/>
    <property type="evidence" value="ECO:0007669"/>
    <property type="project" value="UniProtKB-EC"/>
</dbReference>
<comment type="pathway">
    <text evidence="1">Carbohydrate degradation; glycolysis; D-glyceraldehyde 3-phosphate and glycerone phosphate from D-glucose: step 4/4.</text>
</comment>
<dbReference type="GO" id="GO:0006096">
    <property type="term" value="P:glycolytic process"/>
    <property type="evidence" value="ECO:0007669"/>
    <property type="project" value="UniProtKB-UniPathway"/>
</dbReference>
<dbReference type="UniPathway" id="UPA00109">
    <property type="reaction ID" value="UER00183"/>
</dbReference>
<comment type="similarity">
    <text evidence="2">Belongs to the class I fructose-bisphosphate aldolase family.</text>
</comment>
<evidence type="ECO:0000256" key="2">
    <source>
        <dbReference type="ARBA" id="ARBA00010387"/>
    </source>
</evidence>
<evidence type="ECO:0000313" key="6">
    <source>
        <dbReference type="EMBL" id="SVD40779.1"/>
    </source>
</evidence>
<dbReference type="InterPro" id="IPR000741">
    <property type="entry name" value="FBA_I"/>
</dbReference>
<dbReference type="Pfam" id="PF00274">
    <property type="entry name" value="Glycolytic"/>
    <property type="match status" value="1"/>
</dbReference>
<dbReference type="PANTHER" id="PTHR11627">
    <property type="entry name" value="FRUCTOSE-BISPHOSPHATE ALDOLASE"/>
    <property type="match status" value="1"/>
</dbReference>
<dbReference type="AlphaFoldDB" id="A0A382V2R4"/>
<accession>A0A382V2R4</accession>
<feature type="non-terminal residue" evidence="6">
    <location>
        <position position="1"/>
    </location>
</feature>
<dbReference type="Gene3D" id="3.20.20.70">
    <property type="entry name" value="Aldolase class I"/>
    <property type="match status" value="1"/>
</dbReference>
<keyword evidence="4" id="KW-0324">Glycolysis</keyword>
<protein>
    <recommendedName>
        <fullName evidence="3">fructose-bisphosphate aldolase</fullName>
        <ecNumber evidence="3">4.1.2.13</ecNumber>
    </recommendedName>
</protein>
<keyword evidence="5" id="KW-0456">Lyase</keyword>
<evidence type="ECO:0000256" key="3">
    <source>
        <dbReference type="ARBA" id="ARBA00013068"/>
    </source>
</evidence>
<name>A0A382V2R4_9ZZZZ</name>
<dbReference type="EC" id="4.1.2.13" evidence="3"/>
<sequence length="84" mass="8778">EVPGIMFLSGGQSEADATAHLNAINAGDTCPWLLSYSYGRALQESALKSWGLNPNNHAVAQGHLLNRAHLNSAACAAQYIGEAA</sequence>
<proteinExistence type="inferred from homology"/>
<dbReference type="InterPro" id="IPR013785">
    <property type="entry name" value="Aldolase_TIM"/>
</dbReference>